<proteinExistence type="predicted"/>
<dbReference type="Proteomes" id="UP000295735">
    <property type="component" value="Unassembled WGS sequence"/>
</dbReference>
<gene>
    <name evidence="2" type="ORF">ERX35_002920</name>
</gene>
<evidence type="ECO:0000313" key="3">
    <source>
        <dbReference type="Proteomes" id="UP000295735"/>
    </source>
</evidence>
<evidence type="ECO:0000256" key="1">
    <source>
        <dbReference type="SAM" id="Phobius"/>
    </source>
</evidence>
<feature type="transmembrane region" description="Helical" evidence="1">
    <location>
        <begin position="108"/>
        <end position="131"/>
    </location>
</feature>
<evidence type="ECO:0000313" key="2">
    <source>
        <dbReference type="EMBL" id="KAA1039956.1"/>
    </source>
</evidence>
<protein>
    <recommendedName>
        <fullName evidence="4">Branched-chain amino acid ABC transporter substrate-binding protein</fullName>
    </recommendedName>
</protein>
<reference evidence="2 3" key="1">
    <citation type="submission" date="2019-09" db="EMBL/GenBank/DDBJ databases">
        <authorList>
            <person name="Mazhar S."/>
            <person name="Altermann E."/>
            <person name="Hill C."/>
            <person name="Mcauliffe O."/>
        </authorList>
    </citation>
    <scope>NUCLEOTIDE SEQUENCE [LARGE SCALE GENOMIC DNA]</scope>
    <source>
        <strain evidence="2 3">ATCC 51831</strain>
    </source>
</reference>
<name>A0ABQ6R9H9_9STAP</name>
<organism evidence="2 3">
    <name type="scientific">Macrococcus equipercicus</name>
    <dbReference type="NCBI Taxonomy" id="69967"/>
    <lineage>
        <taxon>Bacteria</taxon>
        <taxon>Bacillati</taxon>
        <taxon>Bacillota</taxon>
        <taxon>Bacilli</taxon>
        <taxon>Bacillales</taxon>
        <taxon>Staphylococcaceae</taxon>
        <taxon>Macrococcus</taxon>
    </lineage>
</organism>
<dbReference type="EMBL" id="SCWC02000002">
    <property type="protein sequence ID" value="KAA1039956.1"/>
    <property type="molecule type" value="Genomic_DNA"/>
</dbReference>
<feature type="transmembrane region" description="Helical" evidence="1">
    <location>
        <begin position="49"/>
        <end position="69"/>
    </location>
</feature>
<keyword evidence="1" id="KW-1133">Transmembrane helix</keyword>
<keyword evidence="1" id="KW-0472">Membrane</keyword>
<keyword evidence="1" id="KW-0812">Transmembrane</keyword>
<accession>A0ABQ6R9H9</accession>
<comment type="caution">
    <text evidence="2">The sequence shown here is derived from an EMBL/GenBank/DDBJ whole genome shotgun (WGS) entry which is preliminary data.</text>
</comment>
<evidence type="ECO:0008006" key="4">
    <source>
        <dbReference type="Google" id="ProtNLM"/>
    </source>
</evidence>
<dbReference type="RefSeq" id="WP_149458424.1">
    <property type="nucleotide sequence ID" value="NZ_SCWC02000002.1"/>
</dbReference>
<sequence length="139" mass="15768">MQKIKDERLILKNLQNIRVAFVVQTIGILFLLGYEMVMKGYEKMITNPLWFVFMTTMTVLILLSVNISVEYDRSKRSAQQVLKTGLLTLLLVSILISVLVGVTPGYDMLSGLIMGLVLFVCGFLVLLYVYLVKKDAEEK</sequence>
<feature type="transmembrane region" description="Helical" evidence="1">
    <location>
        <begin position="81"/>
        <end position="102"/>
    </location>
</feature>
<feature type="transmembrane region" description="Helical" evidence="1">
    <location>
        <begin position="20"/>
        <end position="37"/>
    </location>
</feature>
<keyword evidence="3" id="KW-1185">Reference proteome</keyword>